<dbReference type="GO" id="GO:0005886">
    <property type="term" value="C:plasma membrane"/>
    <property type="evidence" value="ECO:0007669"/>
    <property type="project" value="UniProtKB-SubCell"/>
</dbReference>
<evidence type="ECO:0000256" key="1">
    <source>
        <dbReference type="ARBA" id="ARBA00022475"/>
    </source>
</evidence>
<keyword evidence="5 7" id="KW-0472">Membrane</keyword>
<dbReference type="OrthoDB" id="2989137at2"/>
<evidence type="ECO:0000256" key="2">
    <source>
        <dbReference type="ARBA" id="ARBA00022618"/>
    </source>
</evidence>
<dbReference type="NCBIfam" id="TIGR02209">
    <property type="entry name" value="ftsL_broad"/>
    <property type="match status" value="1"/>
</dbReference>
<evidence type="ECO:0000313" key="9">
    <source>
        <dbReference type="EMBL" id="PSL50777.1"/>
    </source>
</evidence>
<proteinExistence type="inferred from homology"/>
<evidence type="ECO:0000256" key="4">
    <source>
        <dbReference type="ARBA" id="ARBA00022989"/>
    </source>
</evidence>
<evidence type="ECO:0000256" key="8">
    <source>
        <dbReference type="NCBIfam" id="TIGR02209"/>
    </source>
</evidence>
<dbReference type="Pfam" id="PF04977">
    <property type="entry name" value="DivIC"/>
    <property type="match status" value="1"/>
</dbReference>
<protein>
    <recommendedName>
        <fullName evidence="7 8">Cell division protein FtsL</fullName>
    </recommendedName>
</protein>
<dbReference type="HAMAP" id="MF_00910">
    <property type="entry name" value="FtsL"/>
    <property type="match status" value="1"/>
</dbReference>
<dbReference type="EMBL" id="PYAV01000002">
    <property type="protein sequence ID" value="PSL50777.1"/>
    <property type="molecule type" value="Genomic_DNA"/>
</dbReference>
<dbReference type="Proteomes" id="UP000242310">
    <property type="component" value="Unassembled WGS sequence"/>
</dbReference>
<comment type="function">
    <text evidence="7">Essential cell division protein.</text>
</comment>
<evidence type="ECO:0000256" key="5">
    <source>
        <dbReference type="ARBA" id="ARBA00023136"/>
    </source>
</evidence>
<keyword evidence="10" id="KW-1185">Reference proteome</keyword>
<dbReference type="InterPro" id="IPR011922">
    <property type="entry name" value="Cell_div_FtsL"/>
</dbReference>
<feature type="transmembrane region" description="Helical" evidence="7">
    <location>
        <begin position="34"/>
        <end position="55"/>
    </location>
</feature>
<keyword evidence="1 7" id="KW-1003">Cell membrane</keyword>
<dbReference type="AlphaFoldDB" id="A0A2P8HX35"/>
<gene>
    <name evidence="7" type="primary">ftsL</name>
    <name evidence="9" type="ORF">B0H94_10253</name>
</gene>
<reference evidence="9 10" key="1">
    <citation type="submission" date="2018-03" db="EMBL/GenBank/DDBJ databases">
        <title>Genomic Encyclopedia of Type Strains, Phase III (KMG-III): the genomes of soil and plant-associated and newly described type strains.</title>
        <authorList>
            <person name="Whitman W."/>
        </authorList>
    </citation>
    <scope>NUCLEOTIDE SEQUENCE [LARGE SCALE GENOMIC DNA]</scope>
    <source>
        <strain evidence="9 10">CGMCC 1.07653</strain>
    </source>
</reference>
<comment type="subcellular location">
    <subcellularLocation>
        <location evidence="7">Cell membrane</location>
        <topology evidence="7">Single-pass type II membrane protein</topology>
    </subcellularLocation>
    <text evidence="7">Localizes to the division septum where it forms a ring structure.</text>
</comment>
<evidence type="ECO:0000313" key="10">
    <source>
        <dbReference type="Proteomes" id="UP000242310"/>
    </source>
</evidence>
<dbReference type="GO" id="GO:0043093">
    <property type="term" value="P:FtsZ-dependent cytokinesis"/>
    <property type="evidence" value="ECO:0007669"/>
    <property type="project" value="UniProtKB-UniRule"/>
</dbReference>
<keyword evidence="4 7" id="KW-1133">Transmembrane helix</keyword>
<dbReference type="RefSeq" id="WP_106587502.1">
    <property type="nucleotide sequence ID" value="NZ_PYAV01000002.1"/>
</dbReference>
<name>A0A2P8HX35_9BACI</name>
<keyword evidence="6 7" id="KW-0131">Cell cycle</keyword>
<comment type="similarity">
    <text evidence="7">Belongs to the FtsL family.</text>
</comment>
<accession>A0A2P8HX35</accession>
<evidence type="ECO:0000256" key="7">
    <source>
        <dbReference type="HAMAP-Rule" id="MF_00910"/>
    </source>
</evidence>
<dbReference type="InterPro" id="IPR007060">
    <property type="entry name" value="FtsL/DivIC"/>
</dbReference>
<keyword evidence="2 7" id="KW-0132">Cell division</keyword>
<organism evidence="9 10">
    <name type="scientific">Salsuginibacillus halophilus</name>
    <dbReference type="NCBI Taxonomy" id="517424"/>
    <lineage>
        <taxon>Bacteria</taxon>
        <taxon>Bacillati</taxon>
        <taxon>Bacillota</taxon>
        <taxon>Bacilli</taxon>
        <taxon>Bacillales</taxon>
        <taxon>Bacillaceae</taxon>
        <taxon>Salsuginibacillus</taxon>
    </lineage>
</organism>
<comment type="caution">
    <text evidence="9">The sequence shown here is derived from an EMBL/GenBank/DDBJ whole genome shotgun (WGS) entry which is preliminary data.</text>
</comment>
<keyword evidence="3 7" id="KW-0812">Transmembrane</keyword>
<sequence>MANAYQYEPKRKLQPVHKKITQRVPGGITKGEKLLLVIFVAVTALLAALIIANYAEMHAVDREVTSLEQSVYQQQEANESLQLQVSELSAPDRIVDYATNELGMSLNNENVEVVQHD</sequence>
<evidence type="ECO:0000256" key="3">
    <source>
        <dbReference type="ARBA" id="ARBA00022692"/>
    </source>
</evidence>
<evidence type="ECO:0000256" key="6">
    <source>
        <dbReference type="ARBA" id="ARBA00023306"/>
    </source>
</evidence>
<dbReference type="GO" id="GO:0032153">
    <property type="term" value="C:cell division site"/>
    <property type="evidence" value="ECO:0007669"/>
    <property type="project" value="UniProtKB-UniRule"/>
</dbReference>